<dbReference type="GO" id="GO:0003712">
    <property type="term" value="F:transcription coregulator activity"/>
    <property type="evidence" value="ECO:0007669"/>
    <property type="project" value="InterPro"/>
</dbReference>
<keyword evidence="4" id="KW-1185">Reference proteome</keyword>
<feature type="compositionally biased region" description="Low complexity" evidence="2">
    <location>
        <begin position="662"/>
        <end position="674"/>
    </location>
</feature>
<dbReference type="GO" id="GO:0006357">
    <property type="term" value="P:regulation of transcription by RNA polymerase II"/>
    <property type="evidence" value="ECO:0007669"/>
    <property type="project" value="TreeGrafter"/>
</dbReference>
<proteinExistence type="inferred from homology"/>
<feature type="domain" description="Spt20-like SEP" evidence="3">
    <location>
        <begin position="109"/>
        <end position="250"/>
    </location>
</feature>
<feature type="region of interest" description="Disordered" evidence="2">
    <location>
        <begin position="744"/>
        <end position="777"/>
    </location>
</feature>
<feature type="compositionally biased region" description="Polar residues" evidence="2">
    <location>
        <begin position="617"/>
        <end position="629"/>
    </location>
</feature>
<organism evidence="4 5">
    <name type="scientific">Heterocephalus glaber</name>
    <name type="common">Naked mole rat</name>
    <dbReference type="NCBI Taxonomy" id="10181"/>
    <lineage>
        <taxon>Eukaryota</taxon>
        <taxon>Metazoa</taxon>
        <taxon>Chordata</taxon>
        <taxon>Craniata</taxon>
        <taxon>Vertebrata</taxon>
        <taxon>Euteleostomi</taxon>
        <taxon>Mammalia</taxon>
        <taxon>Eutheria</taxon>
        <taxon>Euarchontoglires</taxon>
        <taxon>Glires</taxon>
        <taxon>Rodentia</taxon>
        <taxon>Hystricomorpha</taxon>
        <taxon>Bathyergidae</taxon>
        <taxon>Heterocephalus</taxon>
    </lineage>
</organism>
<sequence>MCNNRKPRGPVGQHPPSRALRSFPLTGSGSVRMRPALEQALDRAEEVIARAQQTPPESTAPSGQEKSLHEKLYDIYVEECGKEPEVPEELTTSVNLLEKLVSRESLPCLVFNLYPGDKGCSVMLDDKSGSFSEIISLPYGEGKLLEYLDAQQLPPVLLDILGTSQMNLFHSGCVIAEIRDYRQFMGLGSPVYKSRHILLRPTMQTLVCDVEAIASDNPQWTQQDKLTFERQLILAPAEPLCLEPSVAVACTANRLLFNMQTMNAAPMTQCFKRHSWPSLSLQEESFPHPSHPDSRVLTACRKKKEKKSSQEGDPKITTQNYVDTWKQSPCDLSVPSEIDVQEYTKGNQSAQPGNEPQAFCSPPVLENDLVFDCEADSWLWETKANILMSNNDPLWCDVVDPPKCPILKRQKHSTHISTGDCSGVLRTVSKTNAERAVSTCQEPVQSTAEYAGKMASGPSVSASVSQPSPEAKPKQPMTSVSAESSVSRNAINSGAPQVTLTSTSGQNLSGQNPPAQPACWSQKVPPLAPVPKPARLSQKGHKRIKSLPPPAQPPAHHSQKTLLTQKPTSSTSLQVIHVVGPAQGTQGLVSGSDSMLRSTTNAPPAGGTQHSGLLPPESQQPIAGSGGTQIASQPSVQLILRNPSGLMPLTILQLPPGSIILSTQPQPQPQQQQPLPQPPLQTPSQPQVYQLIPQQQLQQPTTSLPPPQPDPQASAKHPSSQQWAWPAQQDVINQKPQAAVLGQLGSDQQRPGQGLSSQTLHNPPAQPQQLQAHGQVKNHQVRYWQHPVSVTTAATQTTQVPHRGHIARHAKGSTNRALPPTPKS</sequence>
<comment type="similarity">
    <text evidence="1">Belongs to the SPT20 family.</text>
</comment>
<feature type="compositionally biased region" description="Polar residues" evidence="2">
    <location>
        <begin position="476"/>
        <end position="513"/>
    </location>
</feature>
<dbReference type="PANTHER" id="PTHR13526:SF8">
    <property type="entry name" value="TRANSCRIPTION FACTOR SPT20 HOMOLOG"/>
    <property type="match status" value="1"/>
</dbReference>
<name>A0AAX6SA39_HETGA</name>
<dbReference type="RefSeq" id="XP_021105857.1">
    <property type="nucleotide sequence ID" value="XM_021250198.1"/>
</dbReference>
<dbReference type="Pfam" id="PF12090">
    <property type="entry name" value="Spt20_SEP"/>
    <property type="match status" value="1"/>
</dbReference>
<evidence type="ECO:0000256" key="2">
    <source>
        <dbReference type="SAM" id="MobiDB-lite"/>
    </source>
</evidence>
<evidence type="ECO:0000256" key="1">
    <source>
        <dbReference type="ARBA" id="ARBA00009112"/>
    </source>
</evidence>
<feature type="compositionally biased region" description="Low complexity" evidence="2">
    <location>
        <begin position="682"/>
        <end position="702"/>
    </location>
</feature>
<dbReference type="GeneID" id="101705413"/>
<dbReference type="InterPro" id="IPR021950">
    <property type="entry name" value="Spt20"/>
</dbReference>
<feature type="compositionally biased region" description="Polar residues" evidence="2">
    <location>
        <begin position="745"/>
        <end position="772"/>
    </location>
</feature>
<evidence type="ECO:0000313" key="4">
    <source>
        <dbReference type="Proteomes" id="UP000694906"/>
    </source>
</evidence>
<feature type="region of interest" description="Disordered" evidence="2">
    <location>
        <begin position="1"/>
        <end position="32"/>
    </location>
</feature>
<dbReference type="PANTHER" id="PTHR13526">
    <property type="entry name" value="TRANSCRIPTION FACTOR SPT20 HOMOLOG"/>
    <property type="match status" value="1"/>
</dbReference>
<feature type="region of interest" description="Disordered" evidence="2">
    <location>
        <begin position="452"/>
        <end position="569"/>
    </location>
</feature>
<dbReference type="InterPro" id="IPR046468">
    <property type="entry name" value="Spt20-like_SEP"/>
</dbReference>
<feature type="region of interest" description="Disordered" evidence="2">
    <location>
        <begin position="660"/>
        <end position="725"/>
    </location>
</feature>
<dbReference type="Proteomes" id="UP000694906">
    <property type="component" value="Unplaced"/>
</dbReference>
<reference evidence="5" key="1">
    <citation type="submission" date="2025-08" db="UniProtKB">
        <authorList>
            <consortium name="RefSeq"/>
        </authorList>
    </citation>
    <scope>IDENTIFICATION</scope>
</reference>
<accession>A0AAX6SA39</accession>
<gene>
    <name evidence="5" type="primary">LOC101705413</name>
</gene>
<feature type="region of interest" description="Disordered" evidence="2">
    <location>
        <begin position="584"/>
        <end position="629"/>
    </location>
</feature>
<protein>
    <submittedName>
        <fullName evidence="5">Transcription factor SPT20 homolog isoform X1</fullName>
    </submittedName>
</protein>
<feature type="compositionally biased region" description="Polar residues" evidence="2">
    <location>
        <begin position="584"/>
        <end position="602"/>
    </location>
</feature>
<dbReference type="GO" id="GO:0000124">
    <property type="term" value="C:SAGA complex"/>
    <property type="evidence" value="ECO:0007669"/>
    <property type="project" value="InterPro"/>
</dbReference>
<evidence type="ECO:0000313" key="5">
    <source>
        <dbReference type="RefSeq" id="XP_021105857.1"/>
    </source>
</evidence>
<evidence type="ECO:0000259" key="3">
    <source>
        <dbReference type="Pfam" id="PF12090"/>
    </source>
</evidence>
<dbReference type="AlphaFoldDB" id="A0AAX6SA39"/>
<feature type="region of interest" description="Disordered" evidence="2">
    <location>
        <begin position="795"/>
        <end position="824"/>
    </location>
</feature>
<feature type="compositionally biased region" description="Basic residues" evidence="2">
    <location>
        <begin position="802"/>
        <end position="811"/>
    </location>
</feature>
<feature type="compositionally biased region" description="Low complexity" evidence="2">
    <location>
        <begin position="455"/>
        <end position="469"/>
    </location>
</feature>